<organism evidence="1">
    <name type="scientific">Siphoviridae sp. ctABi4</name>
    <dbReference type="NCBI Taxonomy" id="2823566"/>
    <lineage>
        <taxon>Viruses</taxon>
        <taxon>Duplodnaviria</taxon>
        <taxon>Heunggongvirae</taxon>
        <taxon>Uroviricota</taxon>
        <taxon>Caudoviricetes</taxon>
    </lineage>
</organism>
<dbReference type="InterPro" id="IPR010920">
    <property type="entry name" value="LSM_dom_sf"/>
</dbReference>
<reference evidence="1" key="1">
    <citation type="journal article" date="2021" name="Proc. Natl. Acad. Sci. U.S.A.">
        <title>A Catalog of Tens of Thousands of Viruses from Human Metagenomes Reveals Hidden Associations with Chronic Diseases.</title>
        <authorList>
            <person name="Tisza M.J."/>
            <person name="Buck C.B."/>
        </authorList>
    </citation>
    <scope>NUCLEOTIDE SEQUENCE</scope>
    <source>
        <strain evidence="1">CtABi4</strain>
    </source>
</reference>
<proteinExistence type="predicted"/>
<evidence type="ECO:0000313" key="1">
    <source>
        <dbReference type="EMBL" id="DAD68638.1"/>
    </source>
</evidence>
<protein>
    <submittedName>
        <fullName evidence="1">Type-2 restriction enzyme</fullName>
    </submittedName>
</protein>
<dbReference type="EMBL" id="BK014705">
    <property type="protein sequence ID" value="DAD68638.1"/>
    <property type="molecule type" value="Genomic_DNA"/>
</dbReference>
<name>A0A8S5LFB1_9CAUD</name>
<accession>A0A8S5LFB1</accession>
<dbReference type="SUPFAM" id="SSF50182">
    <property type="entry name" value="Sm-like ribonucleoproteins"/>
    <property type="match status" value="1"/>
</dbReference>
<sequence>MTRYELERHLGKYVEIVLFDGTVIEGILHKTGEKAFENDANLSIPKLRYFCTCGDKVVSNCVFRLSHIKKISRIKIKLKVVDEVKLSKWVKKKERKVGEAEAYCLTCGREVVYQVINNRYQFENYCPHCGAKMDLEDKEND</sequence>